<evidence type="ECO:0000313" key="4">
    <source>
        <dbReference type="EMBL" id="MFC4804044.1"/>
    </source>
</evidence>
<dbReference type="InterPro" id="IPR001647">
    <property type="entry name" value="HTH_TetR"/>
</dbReference>
<dbReference type="SUPFAM" id="SSF46689">
    <property type="entry name" value="Homeodomain-like"/>
    <property type="match status" value="1"/>
</dbReference>
<dbReference type="EMBL" id="JBHSHL010000009">
    <property type="protein sequence ID" value="MFC4804044.1"/>
    <property type="molecule type" value="Genomic_DNA"/>
</dbReference>
<proteinExistence type="predicted"/>
<keyword evidence="5" id="KW-1185">Reference proteome</keyword>
<evidence type="ECO:0000313" key="5">
    <source>
        <dbReference type="Proteomes" id="UP001595916"/>
    </source>
</evidence>
<feature type="DNA-binding region" description="H-T-H motif" evidence="2">
    <location>
        <begin position="29"/>
        <end position="48"/>
    </location>
</feature>
<dbReference type="Pfam" id="PF00440">
    <property type="entry name" value="TetR_N"/>
    <property type="match status" value="1"/>
</dbReference>
<sequence>MPKIINNVREHILEEASRILRTQGKKSLNIRSIAHSCDIGVGTFYNYFPSKSELFLALYEEELKNFCGRIKMISEQDIDFEQKMEHTFQELSEFFNVCEAYQIHTMKSKNDLLRESIGNQSIFSTVEAMIENEEERGGIHTVLTASKLTEFILSNLVYLYQRPYMNFEQLYSCFNFFVKIPSGRGLRNYSVVS</sequence>
<accession>A0ABV9QMY7</accession>
<feature type="domain" description="HTH tetR-type" evidence="3">
    <location>
        <begin position="6"/>
        <end position="66"/>
    </location>
</feature>
<dbReference type="Gene3D" id="1.10.357.10">
    <property type="entry name" value="Tetracycline Repressor, domain 2"/>
    <property type="match status" value="1"/>
</dbReference>
<comment type="caution">
    <text evidence="4">The sequence shown here is derived from an EMBL/GenBank/DDBJ whole genome shotgun (WGS) entry which is preliminary data.</text>
</comment>
<dbReference type="PROSITE" id="PS50977">
    <property type="entry name" value="HTH_TETR_2"/>
    <property type="match status" value="1"/>
</dbReference>
<evidence type="ECO:0000256" key="2">
    <source>
        <dbReference type="PROSITE-ProRule" id="PRU00335"/>
    </source>
</evidence>
<dbReference type="InterPro" id="IPR009057">
    <property type="entry name" value="Homeodomain-like_sf"/>
</dbReference>
<reference evidence="5" key="1">
    <citation type="journal article" date="2019" name="Int. J. Syst. Evol. Microbiol.">
        <title>The Global Catalogue of Microorganisms (GCM) 10K type strain sequencing project: providing services to taxonomists for standard genome sequencing and annotation.</title>
        <authorList>
            <consortium name="The Broad Institute Genomics Platform"/>
            <consortium name="The Broad Institute Genome Sequencing Center for Infectious Disease"/>
            <person name="Wu L."/>
            <person name="Ma J."/>
        </authorList>
    </citation>
    <scope>NUCLEOTIDE SEQUENCE [LARGE SCALE GENOMIC DNA]</scope>
    <source>
        <strain evidence="5">CCUG 46385</strain>
    </source>
</reference>
<name>A0ABV9QMY7_9FIRM</name>
<dbReference type="Proteomes" id="UP001595916">
    <property type="component" value="Unassembled WGS sequence"/>
</dbReference>
<gene>
    <name evidence="4" type="ORF">ACFO4R_03015</name>
</gene>
<dbReference type="PANTHER" id="PTHR43479:SF11">
    <property type="entry name" value="ACREF_ENVCD OPERON REPRESSOR-RELATED"/>
    <property type="match status" value="1"/>
</dbReference>
<dbReference type="PANTHER" id="PTHR43479">
    <property type="entry name" value="ACREF/ENVCD OPERON REPRESSOR-RELATED"/>
    <property type="match status" value="1"/>
</dbReference>
<keyword evidence="1 2" id="KW-0238">DNA-binding</keyword>
<dbReference type="RefSeq" id="WP_379787529.1">
    <property type="nucleotide sequence ID" value="NZ_JBHSHL010000009.1"/>
</dbReference>
<evidence type="ECO:0000259" key="3">
    <source>
        <dbReference type="PROSITE" id="PS50977"/>
    </source>
</evidence>
<organism evidence="4 5">
    <name type="scientific">Filifactor villosus</name>
    <dbReference type="NCBI Taxonomy" id="29374"/>
    <lineage>
        <taxon>Bacteria</taxon>
        <taxon>Bacillati</taxon>
        <taxon>Bacillota</taxon>
        <taxon>Clostridia</taxon>
        <taxon>Peptostreptococcales</taxon>
        <taxon>Filifactoraceae</taxon>
        <taxon>Filifactor</taxon>
    </lineage>
</organism>
<protein>
    <submittedName>
        <fullName evidence="4">TetR/AcrR family transcriptional regulator</fullName>
    </submittedName>
</protein>
<dbReference type="InterPro" id="IPR050624">
    <property type="entry name" value="HTH-type_Tx_Regulator"/>
</dbReference>
<evidence type="ECO:0000256" key="1">
    <source>
        <dbReference type="ARBA" id="ARBA00023125"/>
    </source>
</evidence>